<sequence length="2526" mass="290639">MATLSSTVTPILKYWNQEEKFSSVAKARSSNDGSFLALNVENNILVVAHCRCSKEDVLSTETNNFVWGASSLHSDRVLDSPTQSQFLYIVDHELNITVFELNISKDTLNYSIVTLIGSSFLLATKDIPELGDLSLVSASVDSQGETHSVICLVNKQYIAQIMISKTNEPFVQEMMQVCKEDVLGSNDVTHAKRVEDIIFCISEQLVLYAIAAQTLEVVLQMNLQDKLLLYDVQHLDATFDSTQFKLVLIDESLQIHSIHIHKSLLLGNSPDSSNKKWPNIWSYRVGHMSDSKKIGKRRRKMKHTSIEVSTTPAEESMRDLTCDNLVASNTSIMMILKPKNRHELEQENKQCLVYFNTMDNTFNSLDLDTETCLCYSNNPHFPTLLISIHSITIPTFNANQEQLIDTIIQYSGIDQAEVICKTNNWDQFSIPLHTLEVGLQHRQFETVAFFLKSREKVFTRYWRSVGELSSSFNAGGGGSSGGSPSKSFTSQRSYTENINSDEMVSAIEMLMKSLKSCSTGKHKQNFFESLLKLCLSYFNDLIQDGIFALEMESYHSKEDLPILRSNSTTSDPGEYGFNFLHNIPDAMKYITEKLIIIRKYLNIKTSRKANDGDVVDGIPKKQKLDQEESLEEMLLSGNISSLQKTLFTKSNVCNGSFESLLDYGVEVATKCLKQNQIDKAETVLLNLGLNPKKEIKKLYMITLERELRIKLYPYLKKEHLLTQDDQKDYEYLQELESIYVSEDYTVVLQNHNFKWNVEEKQDQNENQDNETQNSLAYSSLSLEHVSNLDQETKRQIIVEGHYITSALDSIKKEDGDQLWKYLLRHNHVSIMIDLLSGKCDQFISTDFPANLLSNEETLPTYTREVVINSLVRCGYYPKHLLVDLSLLMKYLCQNDCLFADQHPMVFYKHQLSDGERKELLKSFNQYFVKFCENNDLPLLLWKFVVHYNLDVEQIKLEGSMKSWIPFLLSFHHLVRTKDFTEKSIKKAFMDNANFTLASEVDDATEEGLNTIVQNNKALVALAIVLVCNKNMTEIHPENTNDSPFAIEKTLLQSALKAYPKVHDALYSYSNDLENKDVTMYRLLQDNTQLEIRHWFGWQSNNSLAIEDENTLSELPHFSNPFLSERYAVDVKLSYDYYLQQARPMHAFLVYMKNRTHTSESIDAVTSSVCRLAIENYDSAIISTSCILFMELIEGPYQLLKVDVKAAVLISKYWNKRVSFEKKTNAQDVKTLLIDLLLAKKSRENLITLVSHLEDCIEVAIHENKEIDRFSFEAICHWKIAIQFCRLHQLPLTTCFVKSCCQTDNWLPLFLFIQLYQIPPTQILEVMEECMSNNSLKEHLLAIVKKSREIADGKTEKKRKTSKVKKETQQNPNTLVEQKSKHVKKNYRAQFYSKLGTTGLPSSRGSVSENPRELATSPSDENMTRITNQLPMTSTPKKDQVDGNNQGHGQKLQHGDDLQLLDDTHFQEMSEIPNSNNLVDLLLQCDDNNTPWRKLLAYSLAVFNPLLTVLAACYEEADCWECLCVWYVCSVNEEMRFKICSSILDIKDEDAILMLRNHRWSNEDLLTIVKCLLTEGVKYAKLICHGFIIFRKTDPLLYLVQFFEAYMFNREEKHTLSLLADFQTEYKAYRNRNNVSKTFSTNHDSYYCENFAFSCITLLLEKSPSTLHSYKLLHYLADSKFGFMFERQVPNFQLCKQTADILYPTGVQFSVQRLCTTNIESFDQEVYALYERLLDSGAFDESYSFAKLHSLPESNITLQKLRHELKLLRNKECWVDLESRCNFWRYAHRTFTEMDCLPELSAQFFEEQSLPSTHEMLSFEERVQLLKLSIRWLKCCQNVDVHKVSQLERTIWLYKIKGVKQIQQTGQPLPTIILDEWKSDTIFSFQGNIDRKCSDVSYVKNLPVTELVQNEEMDRLFVNEKESLENSGEFVLKDVKEEKAFDWLVGNLLDDLHITEARKVTNYFQKTTTDLEIVLTAIQLAQGQIAVERCSDTIKSILAGTTSRHISVSGILERSGSFSRPESLTKHIRTSGASDVMVDFVFIEEVQNALEKLTLRVTHGKRCCQQVLICFKIANILSRSYEEIVSDDRMNVLKSVFESPFDQRRQLAKQFIKAFDLSIDEVSTFIADTVISWTRIICGEEELILEAVTLVTVEESRVPTNEDILSLVQLAENTSLLGTMLLEEAVNISNEVTSTSKIGKLSYQVELLVYAHYCFTITCDMEGIAGVLRTTQHCTKRLAKRNQYSLMVRLLTGIGRFREMFYVIETLYNQHHFEVLCRKGKGDVKENQLKMALLDFMKRYHPEDVENLNMISVGFGMYREAAEHLEKQGRKEIERIKHDLKSGASKEVSNTLEEIRKTFSYAAENYSKEECLYLEQSCTRLAHLAKLQIQLLPSGVQVLGLTKLQTQEFLNTHQDFVEALVVADCYDFRDPAIWSEPIYRMVVIKGNFNYLDQFQSFFQLNSTIIGNVALRFRSDRANQSPNNMKKLLTRLRDVRSKLKIARELNFTDVENKLLEGSSGVYLRDNTF</sequence>
<evidence type="ECO:0000256" key="1">
    <source>
        <dbReference type="SAM" id="MobiDB-lite"/>
    </source>
</evidence>
<evidence type="ECO:0000313" key="3">
    <source>
        <dbReference type="EnsemblMetazoa" id="CLYHEMP008650.1"/>
    </source>
</evidence>
<dbReference type="GO" id="GO:0007268">
    <property type="term" value="P:chemical synaptic transmission"/>
    <property type="evidence" value="ECO:0007669"/>
    <property type="project" value="TreeGrafter"/>
</dbReference>
<dbReference type="GO" id="GO:0048489">
    <property type="term" value="P:synaptic vesicle transport"/>
    <property type="evidence" value="ECO:0007669"/>
    <property type="project" value="TreeGrafter"/>
</dbReference>
<dbReference type="EnsemblMetazoa" id="CLYHEMT008650.1">
    <property type="protein sequence ID" value="CLYHEMP008650.1"/>
    <property type="gene ID" value="CLYHEMG008650"/>
</dbReference>
<dbReference type="Proteomes" id="UP000594262">
    <property type="component" value="Unplaced"/>
</dbReference>
<feature type="region of interest" description="Disordered" evidence="1">
    <location>
        <begin position="1351"/>
        <end position="1380"/>
    </location>
</feature>
<proteinExistence type="predicted"/>
<feature type="region of interest" description="Disordered" evidence="1">
    <location>
        <begin position="1394"/>
        <end position="1451"/>
    </location>
</feature>
<protein>
    <recommendedName>
        <fullName evidence="2">Spatacsin C-terminal domain-containing protein</fullName>
    </recommendedName>
</protein>
<dbReference type="RefSeq" id="XP_066914187.1">
    <property type="nucleotide sequence ID" value="XM_067058086.1"/>
</dbReference>
<dbReference type="GO" id="GO:0030424">
    <property type="term" value="C:axon"/>
    <property type="evidence" value="ECO:0007669"/>
    <property type="project" value="TreeGrafter"/>
</dbReference>
<feature type="compositionally biased region" description="Polar residues" evidence="1">
    <location>
        <begin position="1394"/>
        <end position="1408"/>
    </location>
</feature>
<reference evidence="3" key="1">
    <citation type="submission" date="2021-01" db="UniProtKB">
        <authorList>
            <consortium name="EnsemblMetazoa"/>
        </authorList>
    </citation>
    <scope>IDENTIFICATION</scope>
</reference>
<dbReference type="GO" id="GO:0007409">
    <property type="term" value="P:axonogenesis"/>
    <property type="evidence" value="ECO:0007669"/>
    <property type="project" value="TreeGrafter"/>
</dbReference>
<dbReference type="GO" id="GO:0005737">
    <property type="term" value="C:cytoplasm"/>
    <property type="evidence" value="ECO:0007669"/>
    <property type="project" value="TreeGrafter"/>
</dbReference>
<evidence type="ECO:0000313" key="4">
    <source>
        <dbReference type="Proteomes" id="UP000594262"/>
    </source>
</evidence>
<dbReference type="InterPro" id="IPR028103">
    <property type="entry name" value="Spatacsin"/>
</dbReference>
<organism evidence="3 4">
    <name type="scientific">Clytia hemisphaerica</name>
    <dbReference type="NCBI Taxonomy" id="252671"/>
    <lineage>
        <taxon>Eukaryota</taxon>
        <taxon>Metazoa</taxon>
        <taxon>Cnidaria</taxon>
        <taxon>Hydrozoa</taxon>
        <taxon>Hydroidolina</taxon>
        <taxon>Leptothecata</taxon>
        <taxon>Obeliida</taxon>
        <taxon>Clytiidae</taxon>
        <taxon>Clytia</taxon>
    </lineage>
</organism>
<dbReference type="GO" id="GO:0008088">
    <property type="term" value="P:axo-dendritic transport"/>
    <property type="evidence" value="ECO:0007669"/>
    <property type="project" value="TreeGrafter"/>
</dbReference>
<dbReference type="GO" id="GO:0045202">
    <property type="term" value="C:synapse"/>
    <property type="evidence" value="ECO:0007669"/>
    <property type="project" value="TreeGrafter"/>
</dbReference>
<dbReference type="OrthoDB" id="2018754at2759"/>
<dbReference type="Pfam" id="PF14649">
    <property type="entry name" value="Spatacsin_C"/>
    <property type="match status" value="1"/>
</dbReference>
<dbReference type="PANTHER" id="PTHR13650">
    <property type="entry name" value="SPATACSIN"/>
    <property type="match status" value="1"/>
</dbReference>
<accession>A0A7M5VDF9</accession>
<feature type="compositionally biased region" description="Polar residues" evidence="1">
    <location>
        <begin position="1415"/>
        <end position="1434"/>
    </location>
</feature>
<feature type="region of interest" description="Disordered" evidence="1">
    <location>
        <begin position="473"/>
        <end position="492"/>
    </location>
</feature>
<evidence type="ECO:0000259" key="2">
    <source>
        <dbReference type="Pfam" id="PF14649"/>
    </source>
</evidence>
<dbReference type="InterPro" id="IPR028107">
    <property type="entry name" value="Spatacsin_C_dom"/>
</dbReference>
<feature type="domain" description="Spatacsin C-terminal" evidence="2">
    <location>
        <begin position="2175"/>
        <end position="2472"/>
    </location>
</feature>
<keyword evidence="4" id="KW-1185">Reference proteome</keyword>
<name>A0A7M5VDF9_9CNID</name>
<dbReference type="GO" id="GO:0030425">
    <property type="term" value="C:dendrite"/>
    <property type="evidence" value="ECO:0007669"/>
    <property type="project" value="TreeGrafter"/>
</dbReference>
<dbReference type="PANTHER" id="PTHR13650:SF0">
    <property type="entry name" value="SPATACSIN"/>
    <property type="match status" value="1"/>
</dbReference>
<dbReference type="GeneID" id="136801446"/>